<dbReference type="PANTHER" id="PTHR22950:SF701">
    <property type="entry name" value="AMINO ACID TRANSPORTER AVT1A-LIKE"/>
    <property type="match status" value="1"/>
</dbReference>
<feature type="transmembrane region" description="Helical" evidence="7">
    <location>
        <begin position="33"/>
        <end position="54"/>
    </location>
</feature>
<proteinExistence type="predicted"/>
<dbReference type="EMBL" id="JANJYJ010000004">
    <property type="protein sequence ID" value="KAK3218124.1"/>
    <property type="molecule type" value="Genomic_DNA"/>
</dbReference>
<keyword evidence="2" id="KW-0813">Transport</keyword>
<evidence type="ECO:0000256" key="2">
    <source>
        <dbReference type="ARBA" id="ARBA00022448"/>
    </source>
</evidence>
<evidence type="ECO:0000256" key="3">
    <source>
        <dbReference type="ARBA" id="ARBA00022692"/>
    </source>
</evidence>
<dbReference type="GO" id="GO:0015179">
    <property type="term" value="F:L-amino acid transmembrane transporter activity"/>
    <property type="evidence" value="ECO:0007669"/>
    <property type="project" value="TreeGrafter"/>
</dbReference>
<comment type="subcellular location">
    <subcellularLocation>
        <location evidence="1">Membrane</location>
        <topology evidence="1">Multi-pass membrane protein</topology>
    </subcellularLocation>
</comment>
<gene>
    <name evidence="9" type="ORF">Dsin_012094</name>
</gene>
<sequence length="123" mass="13319">MYFSLTLNKYALLMNPLARSIEELLPIGISSSYWCYILLRTALVFSSVCVAFLLPFFGLVMALIGSLLSILVAVVMPALCYIKIMGNKASRTQIALSSVVAALGVITAILGTYSSVSKIVKNY</sequence>
<dbReference type="GO" id="GO:0005774">
    <property type="term" value="C:vacuolar membrane"/>
    <property type="evidence" value="ECO:0007669"/>
    <property type="project" value="TreeGrafter"/>
</dbReference>
<reference evidence="9" key="1">
    <citation type="journal article" date="2023" name="Plant J.">
        <title>Genome sequences and population genomics provide insights into the demographic history, inbreeding, and mutation load of two 'living fossil' tree species of Dipteronia.</title>
        <authorList>
            <person name="Feng Y."/>
            <person name="Comes H.P."/>
            <person name="Chen J."/>
            <person name="Zhu S."/>
            <person name="Lu R."/>
            <person name="Zhang X."/>
            <person name="Li P."/>
            <person name="Qiu J."/>
            <person name="Olsen K.M."/>
            <person name="Qiu Y."/>
        </authorList>
    </citation>
    <scope>NUCLEOTIDE SEQUENCE</scope>
    <source>
        <strain evidence="9">NBL</strain>
    </source>
</reference>
<organism evidence="9 10">
    <name type="scientific">Dipteronia sinensis</name>
    <dbReference type="NCBI Taxonomy" id="43782"/>
    <lineage>
        <taxon>Eukaryota</taxon>
        <taxon>Viridiplantae</taxon>
        <taxon>Streptophyta</taxon>
        <taxon>Embryophyta</taxon>
        <taxon>Tracheophyta</taxon>
        <taxon>Spermatophyta</taxon>
        <taxon>Magnoliopsida</taxon>
        <taxon>eudicotyledons</taxon>
        <taxon>Gunneridae</taxon>
        <taxon>Pentapetalae</taxon>
        <taxon>rosids</taxon>
        <taxon>malvids</taxon>
        <taxon>Sapindales</taxon>
        <taxon>Sapindaceae</taxon>
        <taxon>Hippocastanoideae</taxon>
        <taxon>Acereae</taxon>
        <taxon>Dipteronia</taxon>
    </lineage>
</organism>
<comment type="caution">
    <text evidence="9">The sequence shown here is derived from an EMBL/GenBank/DDBJ whole genome shotgun (WGS) entry which is preliminary data.</text>
</comment>
<dbReference type="Pfam" id="PF01490">
    <property type="entry name" value="Aa_trans"/>
    <property type="match status" value="1"/>
</dbReference>
<evidence type="ECO:0000256" key="5">
    <source>
        <dbReference type="ARBA" id="ARBA00022989"/>
    </source>
</evidence>
<dbReference type="InterPro" id="IPR013057">
    <property type="entry name" value="AA_transpt_TM"/>
</dbReference>
<feature type="domain" description="Amino acid transporter transmembrane" evidence="8">
    <location>
        <begin position="5"/>
        <end position="115"/>
    </location>
</feature>
<evidence type="ECO:0000256" key="4">
    <source>
        <dbReference type="ARBA" id="ARBA00022970"/>
    </source>
</evidence>
<accession>A0AAE0E7V0</accession>
<feature type="transmembrane region" description="Helical" evidence="7">
    <location>
        <begin position="60"/>
        <end position="82"/>
    </location>
</feature>
<protein>
    <recommendedName>
        <fullName evidence="8">Amino acid transporter transmembrane domain-containing protein</fullName>
    </recommendedName>
</protein>
<evidence type="ECO:0000256" key="7">
    <source>
        <dbReference type="SAM" id="Phobius"/>
    </source>
</evidence>
<name>A0AAE0E7V0_9ROSI</name>
<dbReference type="Proteomes" id="UP001281410">
    <property type="component" value="Unassembled WGS sequence"/>
</dbReference>
<keyword evidence="4" id="KW-0029">Amino-acid transport</keyword>
<dbReference type="AlphaFoldDB" id="A0AAE0E7V0"/>
<keyword evidence="10" id="KW-1185">Reference proteome</keyword>
<keyword evidence="3 7" id="KW-0812">Transmembrane</keyword>
<evidence type="ECO:0000259" key="8">
    <source>
        <dbReference type="Pfam" id="PF01490"/>
    </source>
</evidence>
<evidence type="ECO:0000313" key="10">
    <source>
        <dbReference type="Proteomes" id="UP001281410"/>
    </source>
</evidence>
<keyword evidence="6 7" id="KW-0472">Membrane</keyword>
<evidence type="ECO:0000313" key="9">
    <source>
        <dbReference type="EMBL" id="KAK3218124.1"/>
    </source>
</evidence>
<dbReference type="PANTHER" id="PTHR22950">
    <property type="entry name" value="AMINO ACID TRANSPORTER"/>
    <property type="match status" value="1"/>
</dbReference>
<evidence type="ECO:0000256" key="1">
    <source>
        <dbReference type="ARBA" id="ARBA00004141"/>
    </source>
</evidence>
<evidence type="ECO:0000256" key="6">
    <source>
        <dbReference type="ARBA" id="ARBA00023136"/>
    </source>
</evidence>
<keyword evidence="5 7" id="KW-1133">Transmembrane helix</keyword>
<feature type="transmembrane region" description="Helical" evidence="7">
    <location>
        <begin position="94"/>
        <end position="113"/>
    </location>
</feature>